<evidence type="ECO:0000256" key="5">
    <source>
        <dbReference type="PIRSR" id="PIRSR602401-1"/>
    </source>
</evidence>
<dbReference type="HOGENOM" id="CLU_001570_14_7_1"/>
<dbReference type="Proteomes" id="UP000002035">
    <property type="component" value="Unassembled WGS sequence"/>
</dbReference>
<evidence type="ECO:0000256" key="1">
    <source>
        <dbReference type="ARBA" id="ARBA00001971"/>
    </source>
</evidence>
<dbReference type="Gene3D" id="1.10.630.10">
    <property type="entry name" value="Cytochrome P450"/>
    <property type="match status" value="1"/>
</dbReference>
<evidence type="ECO:0000313" key="8">
    <source>
        <dbReference type="EMBL" id="EEQ32786.1"/>
    </source>
</evidence>
<dbReference type="InterPro" id="IPR002401">
    <property type="entry name" value="Cyt_P450_E_grp-I"/>
</dbReference>
<dbReference type="PRINTS" id="PR00463">
    <property type="entry name" value="EP450I"/>
</dbReference>
<dbReference type="Pfam" id="PF00067">
    <property type="entry name" value="p450"/>
    <property type="match status" value="1"/>
</dbReference>
<keyword evidence="5 6" id="KW-0349">Heme</keyword>
<dbReference type="InterPro" id="IPR001128">
    <property type="entry name" value="Cyt_P450"/>
</dbReference>
<dbReference type="InterPro" id="IPR050121">
    <property type="entry name" value="Cytochrome_P450_monoxygenase"/>
</dbReference>
<accession>C5FSD3</accession>
<evidence type="ECO:0000256" key="7">
    <source>
        <dbReference type="SAM" id="Phobius"/>
    </source>
</evidence>
<dbReference type="GO" id="GO:0005506">
    <property type="term" value="F:iron ion binding"/>
    <property type="evidence" value="ECO:0007669"/>
    <property type="project" value="InterPro"/>
</dbReference>
<dbReference type="GO" id="GO:0004497">
    <property type="term" value="F:monooxygenase activity"/>
    <property type="evidence" value="ECO:0007669"/>
    <property type="project" value="UniProtKB-KW"/>
</dbReference>
<dbReference type="PRINTS" id="PR00385">
    <property type="entry name" value="P450"/>
</dbReference>
<keyword evidence="2 5" id="KW-0479">Metal-binding</keyword>
<dbReference type="AlphaFoldDB" id="C5FSD3"/>
<protein>
    <submittedName>
        <fullName evidence="8">Cytochrome P450</fullName>
    </submittedName>
</protein>
<dbReference type="InterPro" id="IPR017972">
    <property type="entry name" value="Cyt_P450_CS"/>
</dbReference>
<dbReference type="SUPFAM" id="SSF48264">
    <property type="entry name" value="Cytochrome P450"/>
    <property type="match status" value="1"/>
</dbReference>
<proteinExistence type="inferred from homology"/>
<dbReference type="eggNOG" id="KOG0156">
    <property type="taxonomic scope" value="Eukaryota"/>
</dbReference>
<gene>
    <name evidence="8" type="ORF">MCYG_05605</name>
</gene>
<keyword evidence="6" id="KW-0503">Monooxygenase</keyword>
<evidence type="ECO:0000256" key="3">
    <source>
        <dbReference type="ARBA" id="ARBA00023002"/>
    </source>
</evidence>
<dbReference type="GO" id="GO:0020037">
    <property type="term" value="F:heme binding"/>
    <property type="evidence" value="ECO:0007669"/>
    <property type="project" value="InterPro"/>
</dbReference>
<dbReference type="InterPro" id="IPR036396">
    <property type="entry name" value="Cyt_P450_sf"/>
</dbReference>
<keyword evidence="7" id="KW-0812">Transmembrane</keyword>
<evidence type="ECO:0000313" key="9">
    <source>
        <dbReference type="Proteomes" id="UP000002035"/>
    </source>
</evidence>
<evidence type="ECO:0000256" key="6">
    <source>
        <dbReference type="RuleBase" id="RU000461"/>
    </source>
</evidence>
<comment type="cofactor">
    <cofactor evidence="1 5">
        <name>heme</name>
        <dbReference type="ChEBI" id="CHEBI:30413"/>
    </cofactor>
</comment>
<keyword evidence="7" id="KW-1133">Transmembrane helix</keyword>
<dbReference type="STRING" id="554155.C5FSD3"/>
<dbReference type="EMBL" id="DS995705">
    <property type="protein sequence ID" value="EEQ32786.1"/>
    <property type="molecule type" value="Genomic_DNA"/>
</dbReference>
<dbReference type="GeneID" id="9224983"/>
<keyword evidence="4 5" id="KW-0408">Iron</keyword>
<dbReference type="PROSITE" id="PS00086">
    <property type="entry name" value="CYTOCHROME_P450"/>
    <property type="match status" value="1"/>
</dbReference>
<dbReference type="PANTHER" id="PTHR24305:SF147">
    <property type="entry name" value="P450, PUTATIVE (EUROFUNG)-RELATED"/>
    <property type="match status" value="1"/>
</dbReference>
<feature type="transmembrane region" description="Helical" evidence="7">
    <location>
        <begin position="12"/>
        <end position="30"/>
    </location>
</feature>
<dbReference type="PANTHER" id="PTHR24305">
    <property type="entry name" value="CYTOCHROME P450"/>
    <property type="match status" value="1"/>
</dbReference>
<evidence type="ECO:0000256" key="2">
    <source>
        <dbReference type="ARBA" id="ARBA00022723"/>
    </source>
</evidence>
<dbReference type="OrthoDB" id="3945418at2759"/>
<name>C5FSD3_ARTOC</name>
<keyword evidence="7" id="KW-0472">Membrane</keyword>
<sequence>MDAIAPGLSSGLLALCAIGFSVAILFVYQLRFSPLAGVPGPRAAAVTRWYEFYWECIKQGRYTFKIEELHRRYEKQAKAVLESKGEREGSPPTVLDAVYTCPALGPEEKTLRRLTAEAATLIGAGTETTGNTLSVFTFHVLSNPHVLKKVTAELVDAAAKAGSKQEFLDNKTLVGLPYFQACIKEALRIGMGVSGRLPRVNPLEPTSYTTPTGKTYVFPPGTAISMSIRNMHFNEKIFDRPHCYMPERWLESSQQDLWRMEKAFVPFSAGSRVCLGLELAKMEINLLAGNLLHRFRLELFETTERDISVQHDFFAPFGPTDSKGVRMIVKE</sequence>
<dbReference type="VEuPathDB" id="FungiDB:MCYG_05605"/>
<dbReference type="RefSeq" id="XP_002845736.1">
    <property type="nucleotide sequence ID" value="XM_002845690.1"/>
</dbReference>
<reference evidence="9" key="1">
    <citation type="journal article" date="2012" name="MBio">
        <title>Comparative genome analysis of Trichophyton rubrum and related dermatophytes reveals candidate genes involved in infection.</title>
        <authorList>
            <person name="Martinez D.A."/>
            <person name="Oliver B.G."/>
            <person name="Graeser Y."/>
            <person name="Goldberg J.M."/>
            <person name="Li W."/>
            <person name="Martinez-Rossi N.M."/>
            <person name="Monod M."/>
            <person name="Shelest E."/>
            <person name="Barton R.C."/>
            <person name="Birch E."/>
            <person name="Brakhage A.A."/>
            <person name="Chen Z."/>
            <person name="Gurr S.J."/>
            <person name="Heiman D."/>
            <person name="Heitman J."/>
            <person name="Kosti I."/>
            <person name="Rossi A."/>
            <person name="Saif S."/>
            <person name="Samalova M."/>
            <person name="Saunders C.W."/>
            <person name="Shea T."/>
            <person name="Summerbell R.C."/>
            <person name="Xu J."/>
            <person name="Young S."/>
            <person name="Zeng Q."/>
            <person name="Birren B.W."/>
            <person name="Cuomo C.A."/>
            <person name="White T.C."/>
        </authorList>
    </citation>
    <scope>NUCLEOTIDE SEQUENCE [LARGE SCALE GENOMIC DNA]</scope>
    <source>
        <strain evidence="9">ATCC MYA-4605 / CBS 113480</strain>
    </source>
</reference>
<dbReference type="OMA" id="TSAITHY"/>
<organism evidence="8 9">
    <name type="scientific">Arthroderma otae (strain ATCC MYA-4605 / CBS 113480)</name>
    <name type="common">Microsporum canis</name>
    <dbReference type="NCBI Taxonomy" id="554155"/>
    <lineage>
        <taxon>Eukaryota</taxon>
        <taxon>Fungi</taxon>
        <taxon>Dikarya</taxon>
        <taxon>Ascomycota</taxon>
        <taxon>Pezizomycotina</taxon>
        <taxon>Eurotiomycetes</taxon>
        <taxon>Eurotiomycetidae</taxon>
        <taxon>Onygenales</taxon>
        <taxon>Arthrodermataceae</taxon>
        <taxon>Microsporum</taxon>
    </lineage>
</organism>
<dbReference type="GO" id="GO:0016705">
    <property type="term" value="F:oxidoreductase activity, acting on paired donors, with incorporation or reduction of molecular oxygen"/>
    <property type="evidence" value="ECO:0007669"/>
    <property type="project" value="InterPro"/>
</dbReference>
<feature type="binding site" description="axial binding residue" evidence="5">
    <location>
        <position position="274"/>
    </location>
    <ligand>
        <name>heme</name>
        <dbReference type="ChEBI" id="CHEBI:30413"/>
    </ligand>
    <ligandPart>
        <name>Fe</name>
        <dbReference type="ChEBI" id="CHEBI:18248"/>
    </ligandPart>
</feature>
<keyword evidence="9" id="KW-1185">Reference proteome</keyword>
<evidence type="ECO:0000256" key="4">
    <source>
        <dbReference type="ARBA" id="ARBA00023004"/>
    </source>
</evidence>
<comment type="similarity">
    <text evidence="6">Belongs to the cytochrome P450 family.</text>
</comment>
<keyword evidence="3 6" id="KW-0560">Oxidoreductase</keyword>